<dbReference type="Proteomes" id="UP000271098">
    <property type="component" value="Unassembled WGS sequence"/>
</dbReference>
<proteinExistence type="predicted"/>
<dbReference type="WBParaSite" id="GPUH_0002416701-mRNA-1">
    <property type="protein sequence ID" value="GPUH_0002416701-mRNA-1"/>
    <property type="gene ID" value="GPUH_0002416701"/>
</dbReference>
<feature type="region of interest" description="Disordered" evidence="1">
    <location>
        <begin position="1"/>
        <end position="36"/>
    </location>
</feature>
<evidence type="ECO:0000313" key="2">
    <source>
        <dbReference type="EMBL" id="VDN42439.1"/>
    </source>
</evidence>
<feature type="compositionally biased region" description="Basic and acidic residues" evidence="1">
    <location>
        <begin position="19"/>
        <end position="36"/>
    </location>
</feature>
<protein>
    <submittedName>
        <fullName evidence="2 4">Uncharacterized protein</fullName>
    </submittedName>
</protein>
<dbReference type="EMBL" id="UYRT01100198">
    <property type="protein sequence ID" value="VDN42439.1"/>
    <property type="molecule type" value="Genomic_DNA"/>
</dbReference>
<reference evidence="4" key="1">
    <citation type="submission" date="2016-06" db="UniProtKB">
        <authorList>
            <consortium name="WormBaseParasite"/>
        </authorList>
    </citation>
    <scope>IDENTIFICATION</scope>
</reference>
<evidence type="ECO:0000313" key="3">
    <source>
        <dbReference type="Proteomes" id="UP000271098"/>
    </source>
</evidence>
<evidence type="ECO:0000256" key="1">
    <source>
        <dbReference type="SAM" id="MobiDB-lite"/>
    </source>
</evidence>
<dbReference type="AlphaFoldDB" id="A0A183ET46"/>
<accession>A0A183ET46</accession>
<name>A0A183ET46_9BILA</name>
<organism evidence="4">
    <name type="scientific">Gongylonema pulchrum</name>
    <dbReference type="NCBI Taxonomy" id="637853"/>
    <lineage>
        <taxon>Eukaryota</taxon>
        <taxon>Metazoa</taxon>
        <taxon>Ecdysozoa</taxon>
        <taxon>Nematoda</taxon>
        <taxon>Chromadorea</taxon>
        <taxon>Rhabditida</taxon>
        <taxon>Spirurina</taxon>
        <taxon>Spiruromorpha</taxon>
        <taxon>Spiruroidea</taxon>
        <taxon>Gongylonematidae</taxon>
        <taxon>Gongylonema</taxon>
    </lineage>
</organism>
<keyword evidence="3" id="KW-1185">Reference proteome</keyword>
<feature type="compositionally biased region" description="Acidic residues" evidence="1">
    <location>
        <begin position="58"/>
        <end position="71"/>
    </location>
</feature>
<evidence type="ECO:0000313" key="4">
    <source>
        <dbReference type="WBParaSite" id="GPUH_0002416701-mRNA-1"/>
    </source>
</evidence>
<reference evidence="2 3" key="2">
    <citation type="submission" date="2018-11" db="EMBL/GenBank/DDBJ databases">
        <authorList>
            <consortium name="Pathogen Informatics"/>
        </authorList>
    </citation>
    <scope>NUCLEOTIDE SEQUENCE [LARGE SCALE GENOMIC DNA]</scope>
</reference>
<gene>
    <name evidence="2" type="ORF">GPUH_LOCUS24135</name>
</gene>
<feature type="region of interest" description="Disordered" evidence="1">
    <location>
        <begin position="57"/>
        <end position="78"/>
    </location>
</feature>
<sequence length="78" mass="8523">MMPLGYHIDGLPESSGAHAETDYGHTAEEAAETDRIIKDGKEETLDGELGDFLAVDAESSDNGDEDNEMLDEVLWHDT</sequence>